<keyword evidence="2" id="KW-1185">Reference proteome</keyword>
<reference evidence="3" key="1">
    <citation type="submission" date="2016-11" db="UniProtKB">
        <authorList>
            <consortium name="WormBaseParasite"/>
        </authorList>
    </citation>
    <scope>IDENTIFICATION</scope>
</reference>
<feature type="coiled-coil region" evidence="1">
    <location>
        <begin position="219"/>
        <end position="246"/>
    </location>
</feature>
<protein>
    <submittedName>
        <fullName evidence="3">B30.2/SPRY domain-containing protein</fullName>
    </submittedName>
</protein>
<proteinExistence type="predicted"/>
<accession>A0A1I8BIV3</accession>
<keyword evidence="1" id="KW-0175">Coiled coil</keyword>
<dbReference type="InterPro" id="IPR043136">
    <property type="entry name" value="B30.2/SPRY_sf"/>
</dbReference>
<sequence length="572" mass="65524">MITSLEKKNSELTVELDKLNKLVNNKQVSFVYVANKWKGIGDGFCIEGNGFINLIDDQTIKYNKGKVDKEAVIYSQNSFNKPKEYSINYSLFYFEVKCKIEGDNNKIVIGLETFNNICIRYNSAEAKIKNGPNEEFRLPTFSFNNGDIFGCGLVYPPTRINELPYIFFTQNGKQIGKAVLAKDNCDSYKPYVILKCCSAETNFGNDLKVKPFIYAISKNSKIQKIESNHENEIKELKQNIQKLIGKEKTEDEIFYLKKLINQKDEIYSVEKQFKETEQIKSLEIKIQKKIDNEFSVLKQKDGESTSVMEEKNYLNLKFVKIANKWNKIISLTNCCENKCINTDKPIGKCIKGNGFINITNWENIKYIKCVEGEDKLAGANAENQFKKPEDDINYSMVYFEIKSKIEGEKSNNNWLSFGLCGSNNVIKMDIDDAYVLYKSHNKLKKFKLPTTFSWNDNDIFGFGLVYPPSNKMTELPYFFFTQNGKQIGKALLLNGNCDRYEVVIGLKLCSVETNFGSDLKTKPFIYDITKHSMPKEFYVFDAEDSETDVIGTMGRIFVRAAASAVSELLTDN</sequence>
<organism evidence="2 3">
    <name type="scientific">Meloidogyne hapla</name>
    <name type="common">Root-knot nematode worm</name>
    <dbReference type="NCBI Taxonomy" id="6305"/>
    <lineage>
        <taxon>Eukaryota</taxon>
        <taxon>Metazoa</taxon>
        <taxon>Ecdysozoa</taxon>
        <taxon>Nematoda</taxon>
        <taxon>Chromadorea</taxon>
        <taxon>Rhabditida</taxon>
        <taxon>Tylenchina</taxon>
        <taxon>Tylenchomorpha</taxon>
        <taxon>Tylenchoidea</taxon>
        <taxon>Meloidogynidae</taxon>
        <taxon>Meloidogyninae</taxon>
        <taxon>Meloidogyne</taxon>
    </lineage>
</organism>
<name>A0A1I8BIV3_MELHA</name>
<dbReference type="AlphaFoldDB" id="A0A1I8BIV3"/>
<dbReference type="WBParaSite" id="MhA1_Contig2613.frz3.gene5">
    <property type="protein sequence ID" value="MhA1_Contig2613.frz3.gene5"/>
    <property type="gene ID" value="MhA1_Contig2613.frz3.gene5"/>
</dbReference>
<evidence type="ECO:0000256" key="1">
    <source>
        <dbReference type="SAM" id="Coils"/>
    </source>
</evidence>
<dbReference type="Proteomes" id="UP000095281">
    <property type="component" value="Unplaced"/>
</dbReference>
<evidence type="ECO:0000313" key="3">
    <source>
        <dbReference type="WBParaSite" id="MhA1_Contig2613.frz3.gene5"/>
    </source>
</evidence>
<evidence type="ECO:0000313" key="2">
    <source>
        <dbReference type="Proteomes" id="UP000095281"/>
    </source>
</evidence>
<dbReference type="Gene3D" id="2.60.120.920">
    <property type="match status" value="2"/>
</dbReference>